<accession>A0A3M0ID61</accession>
<keyword evidence="3" id="KW-1185">Reference proteome</keyword>
<organism evidence="2 3">
    <name type="scientific">Streptomyces shenzhenensis</name>
    <dbReference type="NCBI Taxonomy" id="943815"/>
    <lineage>
        <taxon>Bacteria</taxon>
        <taxon>Bacillati</taxon>
        <taxon>Actinomycetota</taxon>
        <taxon>Actinomycetes</taxon>
        <taxon>Kitasatosporales</taxon>
        <taxon>Streptomycetaceae</taxon>
        <taxon>Streptomyces</taxon>
    </lineage>
</organism>
<comment type="caution">
    <text evidence="2">The sequence shown here is derived from an EMBL/GenBank/DDBJ whole genome shotgun (WGS) entry which is preliminary data.</text>
</comment>
<dbReference type="Proteomes" id="UP000270471">
    <property type="component" value="Unassembled WGS sequence"/>
</dbReference>
<protein>
    <submittedName>
        <fullName evidence="2">Uncharacterized protein</fullName>
    </submittedName>
</protein>
<feature type="region of interest" description="Disordered" evidence="1">
    <location>
        <begin position="47"/>
        <end position="66"/>
    </location>
</feature>
<reference evidence="2 3" key="1">
    <citation type="submission" date="2017-11" db="EMBL/GenBank/DDBJ databases">
        <title>Draft genome of actinobacteria isolated from guarana (Paullinia cupana (Mart.) Ducke.</title>
        <authorList>
            <person name="Siqueira K.A."/>
            <person name="Liotti R.G."/>
            <person name="Mendes T.A.O."/>
            <person name="Soares M.A."/>
        </authorList>
    </citation>
    <scope>NUCLEOTIDE SEQUENCE [LARGE SCALE GENOMIC DNA]</scope>
    <source>
        <strain evidence="2 3">193</strain>
    </source>
</reference>
<sequence length="66" mass="7131">MDRLADVLCPDAGHEGPCPVPWGMHSVDGDSLSRRQRKALLTEIKETNWNPDDGAGTGTGTSWRPA</sequence>
<proteinExistence type="predicted"/>
<gene>
    <name evidence="2" type="ORF">CTZ28_00325</name>
</gene>
<evidence type="ECO:0000313" key="3">
    <source>
        <dbReference type="Proteomes" id="UP000270471"/>
    </source>
</evidence>
<dbReference type="AlphaFoldDB" id="A0A3M0ID61"/>
<name>A0A3M0ID61_9ACTN</name>
<evidence type="ECO:0000256" key="1">
    <source>
        <dbReference type="SAM" id="MobiDB-lite"/>
    </source>
</evidence>
<evidence type="ECO:0000313" key="2">
    <source>
        <dbReference type="EMBL" id="RMB87461.1"/>
    </source>
</evidence>
<dbReference type="EMBL" id="PENI01000001">
    <property type="protein sequence ID" value="RMB87461.1"/>
    <property type="molecule type" value="Genomic_DNA"/>
</dbReference>